<feature type="compositionally biased region" description="Pro residues" evidence="1">
    <location>
        <begin position="129"/>
        <end position="141"/>
    </location>
</feature>
<dbReference type="AlphaFoldDB" id="A0AAV7T490"/>
<dbReference type="EMBL" id="JANPWB010000007">
    <property type="protein sequence ID" value="KAJ1171196.1"/>
    <property type="molecule type" value="Genomic_DNA"/>
</dbReference>
<feature type="compositionally biased region" description="Polar residues" evidence="1">
    <location>
        <begin position="21"/>
        <end position="37"/>
    </location>
</feature>
<evidence type="ECO:0000256" key="1">
    <source>
        <dbReference type="SAM" id="MobiDB-lite"/>
    </source>
</evidence>
<keyword evidence="3" id="KW-1185">Reference proteome</keyword>
<evidence type="ECO:0000313" key="3">
    <source>
        <dbReference type="Proteomes" id="UP001066276"/>
    </source>
</evidence>
<name>A0AAV7T490_PLEWA</name>
<comment type="caution">
    <text evidence="2">The sequence shown here is derived from an EMBL/GenBank/DDBJ whole genome shotgun (WGS) entry which is preliminary data.</text>
</comment>
<proteinExistence type="predicted"/>
<dbReference type="Proteomes" id="UP001066276">
    <property type="component" value="Chromosome 4_1"/>
</dbReference>
<feature type="compositionally biased region" description="Polar residues" evidence="1">
    <location>
        <begin position="1"/>
        <end position="11"/>
    </location>
</feature>
<evidence type="ECO:0000313" key="2">
    <source>
        <dbReference type="EMBL" id="KAJ1171196.1"/>
    </source>
</evidence>
<sequence>MSSSSRAQGSKGQIPPICRSTYRTTPIQANPSQSPAASRQAKWLQPGSAVRPPNSPPALLGTKKYPPRKRPPKLTGATLGEGSPQAGNARSRLRGRPASRPCGNRLPKCIRDPQAWRAETTKRRRGRSPNPPPIGPPGALR</sequence>
<reference evidence="2" key="1">
    <citation type="journal article" date="2022" name="bioRxiv">
        <title>Sequencing and chromosome-scale assembly of the giantPleurodeles waltlgenome.</title>
        <authorList>
            <person name="Brown T."/>
            <person name="Elewa A."/>
            <person name="Iarovenko S."/>
            <person name="Subramanian E."/>
            <person name="Araus A.J."/>
            <person name="Petzold A."/>
            <person name="Susuki M."/>
            <person name="Suzuki K.-i.T."/>
            <person name="Hayashi T."/>
            <person name="Toyoda A."/>
            <person name="Oliveira C."/>
            <person name="Osipova E."/>
            <person name="Leigh N.D."/>
            <person name="Simon A."/>
            <person name="Yun M.H."/>
        </authorList>
    </citation>
    <scope>NUCLEOTIDE SEQUENCE</scope>
    <source>
        <strain evidence="2">20211129_DDA</strain>
        <tissue evidence="2">Liver</tissue>
    </source>
</reference>
<accession>A0AAV7T490</accession>
<gene>
    <name evidence="2" type="ORF">NDU88_003066</name>
</gene>
<organism evidence="2 3">
    <name type="scientific">Pleurodeles waltl</name>
    <name type="common">Iberian ribbed newt</name>
    <dbReference type="NCBI Taxonomy" id="8319"/>
    <lineage>
        <taxon>Eukaryota</taxon>
        <taxon>Metazoa</taxon>
        <taxon>Chordata</taxon>
        <taxon>Craniata</taxon>
        <taxon>Vertebrata</taxon>
        <taxon>Euteleostomi</taxon>
        <taxon>Amphibia</taxon>
        <taxon>Batrachia</taxon>
        <taxon>Caudata</taxon>
        <taxon>Salamandroidea</taxon>
        <taxon>Salamandridae</taxon>
        <taxon>Pleurodelinae</taxon>
        <taxon>Pleurodeles</taxon>
    </lineage>
</organism>
<feature type="region of interest" description="Disordered" evidence="1">
    <location>
        <begin position="1"/>
        <end position="141"/>
    </location>
</feature>
<protein>
    <submittedName>
        <fullName evidence="2">Uncharacterized protein</fullName>
    </submittedName>
</protein>